<dbReference type="PANTHER" id="PTHR31080:SF292">
    <property type="entry name" value="PLANT INVERTASE_PECTIN METHYLESTERASE INHIBITOR"/>
    <property type="match status" value="1"/>
</dbReference>
<organism evidence="5 6">
    <name type="scientific">Crotalaria pallida</name>
    <name type="common">Smooth rattlebox</name>
    <name type="synonym">Crotalaria striata</name>
    <dbReference type="NCBI Taxonomy" id="3830"/>
    <lineage>
        <taxon>Eukaryota</taxon>
        <taxon>Viridiplantae</taxon>
        <taxon>Streptophyta</taxon>
        <taxon>Embryophyta</taxon>
        <taxon>Tracheophyta</taxon>
        <taxon>Spermatophyta</taxon>
        <taxon>Magnoliopsida</taxon>
        <taxon>eudicotyledons</taxon>
        <taxon>Gunneridae</taxon>
        <taxon>Pentapetalae</taxon>
        <taxon>rosids</taxon>
        <taxon>fabids</taxon>
        <taxon>Fabales</taxon>
        <taxon>Fabaceae</taxon>
        <taxon>Papilionoideae</taxon>
        <taxon>50 kb inversion clade</taxon>
        <taxon>genistoids sensu lato</taxon>
        <taxon>core genistoids</taxon>
        <taxon>Crotalarieae</taxon>
        <taxon>Crotalaria</taxon>
    </lineage>
</organism>
<keyword evidence="6" id="KW-1185">Reference proteome</keyword>
<dbReference type="NCBIfam" id="TIGR01614">
    <property type="entry name" value="PME_inhib"/>
    <property type="match status" value="1"/>
</dbReference>
<evidence type="ECO:0000256" key="2">
    <source>
        <dbReference type="ARBA" id="ARBA00038471"/>
    </source>
</evidence>
<evidence type="ECO:0000256" key="3">
    <source>
        <dbReference type="SAM" id="SignalP"/>
    </source>
</evidence>
<dbReference type="Gene3D" id="1.20.140.40">
    <property type="entry name" value="Invertase/pectin methylesterase inhibitor family protein"/>
    <property type="match status" value="1"/>
</dbReference>
<feature type="chain" id="PRO_5042957908" description="Pectinesterase inhibitor domain-containing protein" evidence="3">
    <location>
        <begin position="39"/>
        <end position="214"/>
    </location>
</feature>
<dbReference type="EMBL" id="JAYWIO010000006">
    <property type="protein sequence ID" value="KAK7257734.1"/>
    <property type="molecule type" value="Genomic_DNA"/>
</dbReference>
<dbReference type="InterPro" id="IPR035513">
    <property type="entry name" value="Invertase/methylesterase_inhib"/>
</dbReference>
<dbReference type="SMART" id="SM00856">
    <property type="entry name" value="PMEI"/>
    <property type="match status" value="1"/>
</dbReference>
<feature type="signal peptide" evidence="3">
    <location>
        <begin position="1"/>
        <end position="38"/>
    </location>
</feature>
<sequence>MALHTATLVRSSMSSHNLLRITLSLIFISTLFLHTASAASTSSNALNTYKKFIKDKCNSTTYSDVCYKSLSPYASKIKTNILTLTKTSVYLALNAAKSASTTLNKLSKSKGNLTQAETEVIADCKDNIGDTVDLIQQSADGLEGLNGVTTEEERFQWDDIKTWMSSCITDESTCTDEFDEMVVRPSLQKKIKPTVAIVAQKSSIALALVNRLFY</sequence>
<evidence type="ECO:0000256" key="1">
    <source>
        <dbReference type="ARBA" id="ARBA00022729"/>
    </source>
</evidence>
<keyword evidence="1 3" id="KW-0732">Signal</keyword>
<name>A0AAN9EIG9_CROPI</name>
<dbReference type="Pfam" id="PF04043">
    <property type="entry name" value="PMEI"/>
    <property type="match status" value="1"/>
</dbReference>
<comment type="caution">
    <text evidence="5">The sequence shown here is derived from an EMBL/GenBank/DDBJ whole genome shotgun (WGS) entry which is preliminary data.</text>
</comment>
<evidence type="ECO:0000313" key="5">
    <source>
        <dbReference type="EMBL" id="KAK7257734.1"/>
    </source>
</evidence>
<comment type="similarity">
    <text evidence="2">Belongs to the PMEI family.</text>
</comment>
<evidence type="ECO:0000313" key="6">
    <source>
        <dbReference type="Proteomes" id="UP001372338"/>
    </source>
</evidence>
<dbReference type="GO" id="GO:0004857">
    <property type="term" value="F:enzyme inhibitor activity"/>
    <property type="evidence" value="ECO:0007669"/>
    <property type="project" value="InterPro"/>
</dbReference>
<dbReference type="InterPro" id="IPR006501">
    <property type="entry name" value="Pectinesterase_inhib_dom"/>
</dbReference>
<gene>
    <name evidence="5" type="ORF">RIF29_31926</name>
</gene>
<protein>
    <recommendedName>
        <fullName evidence="4">Pectinesterase inhibitor domain-containing protein</fullName>
    </recommendedName>
</protein>
<evidence type="ECO:0000259" key="4">
    <source>
        <dbReference type="SMART" id="SM00856"/>
    </source>
</evidence>
<dbReference type="InterPro" id="IPR051955">
    <property type="entry name" value="PME_Inhibitor"/>
</dbReference>
<dbReference type="AlphaFoldDB" id="A0AAN9EIG9"/>
<proteinExistence type="inferred from homology"/>
<accession>A0AAN9EIG9</accession>
<dbReference type="SUPFAM" id="SSF101148">
    <property type="entry name" value="Plant invertase/pectin methylesterase inhibitor"/>
    <property type="match status" value="1"/>
</dbReference>
<dbReference type="PANTHER" id="PTHR31080">
    <property type="entry name" value="PECTINESTERASE INHIBITOR-LIKE"/>
    <property type="match status" value="1"/>
</dbReference>
<dbReference type="CDD" id="cd15798">
    <property type="entry name" value="PMEI-like_3"/>
    <property type="match status" value="1"/>
</dbReference>
<reference evidence="5 6" key="1">
    <citation type="submission" date="2024-01" db="EMBL/GenBank/DDBJ databases">
        <title>The genomes of 5 underutilized Papilionoideae crops provide insights into root nodulation and disease resistanc.</title>
        <authorList>
            <person name="Yuan L."/>
        </authorList>
    </citation>
    <scope>NUCLEOTIDE SEQUENCE [LARGE SCALE GENOMIC DNA]</scope>
    <source>
        <strain evidence="5">ZHUSHIDOU_FW_LH</strain>
        <tissue evidence="5">Leaf</tissue>
    </source>
</reference>
<feature type="domain" description="Pectinesterase inhibitor" evidence="4">
    <location>
        <begin position="48"/>
        <end position="208"/>
    </location>
</feature>
<dbReference type="Proteomes" id="UP001372338">
    <property type="component" value="Unassembled WGS sequence"/>
</dbReference>